<dbReference type="AlphaFoldDB" id="A0A3E5B028"/>
<protein>
    <recommendedName>
        <fullName evidence="3">Murein L,D-transpeptidase catalytic domain family protein</fullName>
    </recommendedName>
</protein>
<dbReference type="InterPro" id="IPR032676">
    <property type="entry name" value="YkuD_2"/>
</dbReference>
<dbReference type="Pfam" id="PF13645">
    <property type="entry name" value="YkuD_2"/>
    <property type="match status" value="1"/>
</dbReference>
<evidence type="ECO:0000313" key="2">
    <source>
        <dbReference type="Proteomes" id="UP000260983"/>
    </source>
</evidence>
<dbReference type="Proteomes" id="UP000260983">
    <property type="component" value="Unassembled WGS sequence"/>
</dbReference>
<dbReference type="RefSeq" id="WP_009128857.1">
    <property type="nucleotide sequence ID" value="NZ_CABKRN010000001.1"/>
</dbReference>
<proteinExistence type="predicted"/>
<dbReference type="EMBL" id="QSUL01000025">
    <property type="protein sequence ID" value="RGN30852.1"/>
    <property type="molecule type" value="Genomic_DNA"/>
</dbReference>
<accession>A0A3E5B028</accession>
<organism evidence="1 2">
    <name type="scientific">Bacteroides oleiciplenus</name>
    <dbReference type="NCBI Taxonomy" id="626931"/>
    <lineage>
        <taxon>Bacteria</taxon>
        <taxon>Pseudomonadati</taxon>
        <taxon>Bacteroidota</taxon>
        <taxon>Bacteroidia</taxon>
        <taxon>Bacteroidales</taxon>
        <taxon>Bacteroidaceae</taxon>
        <taxon>Bacteroides</taxon>
    </lineage>
</organism>
<name>A0A3E5B028_9BACE</name>
<evidence type="ECO:0000313" key="1">
    <source>
        <dbReference type="EMBL" id="RGN30852.1"/>
    </source>
</evidence>
<gene>
    <name evidence="1" type="ORF">DXB65_22485</name>
</gene>
<dbReference type="PANTHER" id="PTHR38477:SF1">
    <property type="entry name" value="MUREIN L,D-TRANSPEPTIDASE CATALYTIC DOMAIN FAMILY PROTEIN"/>
    <property type="match status" value="1"/>
</dbReference>
<dbReference type="PANTHER" id="PTHR38477">
    <property type="entry name" value="HYPOTHETICAL EXPORTED PROTEIN"/>
    <property type="match status" value="1"/>
</dbReference>
<evidence type="ECO:0008006" key="3">
    <source>
        <dbReference type="Google" id="ProtNLM"/>
    </source>
</evidence>
<sequence>MLRFFVSILFLFIPCTLFWGGKSSDNAPESPKAMAKTDVEACADLYRSMQLEGVVSWKAFRQAVAGYNKIENRKRDILTLIDFSRPSTEKRLWVFDMKQSKILFTSVVSHGKNSGTNYATSFSNEYGSYKSSLGFYLTESTYQGKNGYSLILNGLEKGINDRARERAIVMHGAAYADPSVVSKGGRLGRSFGCPAVPQKLSRPIIDAIKGGSVMYIYAETSDYLAHSSIL</sequence>
<comment type="caution">
    <text evidence="1">The sequence shown here is derived from an EMBL/GenBank/DDBJ whole genome shotgun (WGS) entry which is preliminary data.</text>
</comment>
<reference evidence="1 2" key="1">
    <citation type="submission" date="2018-08" db="EMBL/GenBank/DDBJ databases">
        <title>A genome reference for cultivated species of the human gut microbiota.</title>
        <authorList>
            <person name="Zou Y."/>
            <person name="Xue W."/>
            <person name="Luo G."/>
        </authorList>
    </citation>
    <scope>NUCLEOTIDE SEQUENCE [LARGE SCALE GENOMIC DNA]</scope>
    <source>
        <strain evidence="1 2">OM05-15BH</strain>
    </source>
</reference>